<dbReference type="GeneID" id="93369707"/>
<evidence type="ECO:0000259" key="3">
    <source>
        <dbReference type="Pfam" id="PF02771"/>
    </source>
</evidence>
<reference evidence="5 6" key="2">
    <citation type="journal article" date="2016" name="Genome Announc.">
        <title>Draft Genome Sequence of Erythromycin- and Oxytetracycline-Sensitive Nocardia seriolae Strain U-1 (NBRC 110359).</title>
        <authorList>
            <person name="Imajoh M."/>
            <person name="Sukeda M."/>
            <person name="Shimizu M."/>
            <person name="Yamane J."/>
            <person name="Ohnishi K."/>
            <person name="Oshima S."/>
        </authorList>
    </citation>
    <scope>NUCLEOTIDE SEQUENCE [LARGE SCALE GENOMIC DNA]</scope>
    <source>
        <strain evidence="5 6">U-1</strain>
    </source>
</reference>
<dbReference type="PANTHER" id="PTHR48083">
    <property type="entry name" value="MEDIUM-CHAIN SPECIFIC ACYL-COA DEHYDROGENASE, MITOCHONDRIAL-RELATED"/>
    <property type="match status" value="1"/>
</dbReference>
<evidence type="ECO:0000256" key="1">
    <source>
        <dbReference type="ARBA" id="ARBA00023002"/>
    </source>
</evidence>
<organism evidence="5 6">
    <name type="scientific">Nocardia seriolae</name>
    <dbReference type="NCBI Taxonomy" id="37332"/>
    <lineage>
        <taxon>Bacteria</taxon>
        <taxon>Bacillati</taxon>
        <taxon>Actinomycetota</taxon>
        <taxon>Actinomycetes</taxon>
        <taxon>Mycobacteriales</taxon>
        <taxon>Nocardiaceae</taxon>
        <taxon>Nocardia</taxon>
    </lineage>
</organism>
<dbReference type="GO" id="GO:0016712">
    <property type="term" value="F:oxidoreductase activity, acting on paired donors, with incorporation or reduction of molecular oxygen, reduced flavin or flavoprotein as one donor, and incorporation of one atom of oxygen"/>
    <property type="evidence" value="ECO:0007669"/>
    <property type="project" value="TreeGrafter"/>
</dbReference>
<dbReference type="InterPro" id="IPR009100">
    <property type="entry name" value="AcylCoA_DH/oxidase_NM_dom_sf"/>
</dbReference>
<dbReference type="AlphaFoldDB" id="A0A0B8NCN8"/>
<dbReference type="GO" id="GO:0033539">
    <property type="term" value="P:fatty acid beta-oxidation using acyl-CoA dehydrogenase"/>
    <property type="evidence" value="ECO:0007669"/>
    <property type="project" value="TreeGrafter"/>
</dbReference>
<gene>
    <name evidence="5" type="ORF">NSK11_contig00139-0006</name>
</gene>
<name>A0A0B8NCN8_9NOCA</name>
<feature type="domain" description="Acyl-CoA dehydrogenase/oxidase N-terminal" evidence="3">
    <location>
        <begin position="16"/>
        <end position="101"/>
    </location>
</feature>
<dbReference type="EMBL" id="BBYQ01000139">
    <property type="protein sequence ID" value="GAP32046.1"/>
    <property type="molecule type" value="Genomic_DNA"/>
</dbReference>
<evidence type="ECO:0000313" key="6">
    <source>
        <dbReference type="Proteomes" id="UP000037179"/>
    </source>
</evidence>
<feature type="domain" description="Acyl-CoA dehydrogenase C-terminal" evidence="4">
    <location>
        <begin position="233"/>
        <end position="363"/>
    </location>
</feature>
<dbReference type="GO" id="GO:0003995">
    <property type="term" value="F:acyl-CoA dehydrogenase activity"/>
    <property type="evidence" value="ECO:0007669"/>
    <property type="project" value="TreeGrafter"/>
</dbReference>
<dbReference type="InterPro" id="IPR046373">
    <property type="entry name" value="Acyl-CoA_Oxase/DH_mid-dom_sf"/>
</dbReference>
<keyword evidence="1" id="KW-0560">Oxidoreductase</keyword>
<proteinExistence type="inferred from homology"/>
<dbReference type="InterPro" id="IPR054617">
    <property type="entry name" value="HsaA"/>
</dbReference>
<dbReference type="PIRSF" id="PIRSF016578">
    <property type="entry name" value="HsaA"/>
    <property type="match status" value="1"/>
</dbReference>
<reference evidence="6" key="1">
    <citation type="submission" date="2015-07" db="EMBL/GenBank/DDBJ databases">
        <title>Nocardia seriolae U-1 whole genome shotgun sequence.</title>
        <authorList>
            <person name="Imajoh M."/>
            <person name="Fukumoto Y."/>
            <person name="Sukeda M."/>
            <person name="Yamane J."/>
            <person name="Yamasaki K."/>
            <person name="Shimizu M."/>
            <person name="Ohnishi K."/>
            <person name="Oshima S."/>
        </authorList>
    </citation>
    <scope>NUCLEOTIDE SEQUENCE [LARGE SCALE GENOMIC DNA]</scope>
    <source>
        <strain evidence="6">U-1</strain>
    </source>
</reference>
<comment type="similarity">
    <text evidence="2">Belongs to the HpaH/HsaA monooxygenase family.</text>
</comment>
<dbReference type="Gene3D" id="1.20.140.10">
    <property type="entry name" value="Butyryl-CoA Dehydrogenase, subunit A, domain 3"/>
    <property type="match status" value="1"/>
</dbReference>
<dbReference type="InterPro" id="IPR013786">
    <property type="entry name" value="AcylCoA_DH/ox_N"/>
</dbReference>
<comment type="caution">
    <text evidence="5">The sequence shown here is derived from an EMBL/GenBank/DDBJ whole genome shotgun (WGS) entry which is preliminary data.</text>
</comment>
<dbReference type="Proteomes" id="UP000037179">
    <property type="component" value="Unassembled WGS sequence"/>
</dbReference>
<dbReference type="PANTHER" id="PTHR48083:SF19">
    <property type="entry name" value="FLAVIN-DEPENDENT MONOOXYGENASE, OXYGENASE SUBUNIT HSAA"/>
    <property type="match status" value="1"/>
</dbReference>
<dbReference type="GO" id="GO:0005737">
    <property type="term" value="C:cytoplasm"/>
    <property type="evidence" value="ECO:0007669"/>
    <property type="project" value="TreeGrafter"/>
</dbReference>
<accession>A0A0B8NCN8</accession>
<dbReference type="Gene3D" id="2.40.110.10">
    <property type="entry name" value="Butyryl-CoA Dehydrogenase, subunit A, domain 2"/>
    <property type="match status" value="1"/>
</dbReference>
<evidence type="ECO:0000313" key="5">
    <source>
        <dbReference type="EMBL" id="GAP32046.1"/>
    </source>
</evidence>
<dbReference type="InterPro" id="IPR036250">
    <property type="entry name" value="AcylCo_DH-like_C"/>
</dbReference>
<dbReference type="Pfam" id="PF02771">
    <property type="entry name" value="Acyl-CoA_dh_N"/>
    <property type="match status" value="1"/>
</dbReference>
<dbReference type="SUPFAM" id="SSF56645">
    <property type="entry name" value="Acyl-CoA dehydrogenase NM domain-like"/>
    <property type="match status" value="1"/>
</dbReference>
<evidence type="ECO:0000259" key="4">
    <source>
        <dbReference type="Pfam" id="PF08028"/>
    </source>
</evidence>
<sequence length="386" mass="42475">MTDKVLDLVRDLLPAIGERVTQAEEQRRVPDASIAELTEAGVFRMLQPARFGGAAASPVEFYEVIRAIATRCPSTAWVSSVLGAHPWQLALFDDRAQQDVWAQNPDTLVSSSYAPTGKLSVVEGGYELSGRWSFSSGCDHAQWVFLGALVPSEQGMDYYTVLVPRTDYRIEDVWNVSGLSGTGSNDIVIEKAFVPAYRTYSAADQADLVGPGQQVNTSPLYKISFGSVFSNTITSPIIGAAQGAYEAHIERQRERVRLSYGGQKVSEDPFAHVRIARAASEIDAAILQMERNMNEQLRFAEAGEEIPFESRLRARRDQVRGTARALKAIDLLFKNSGGHSIRKPNVIERNWRDAHAGSVHAINDIERALAMFGKGAMGLEVTDRML</sequence>
<evidence type="ECO:0000256" key="2">
    <source>
        <dbReference type="ARBA" id="ARBA00049661"/>
    </source>
</evidence>
<dbReference type="InterPro" id="IPR013107">
    <property type="entry name" value="Acyl-CoA_DH_C"/>
</dbReference>
<dbReference type="RefSeq" id="WP_033090559.1">
    <property type="nucleotide sequence ID" value="NZ_AP017900.1"/>
</dbReference>
<dbReference type="Gene3D" id="1.10.540.10">
    <property type="entry name" value="Acyl-CoA dehydrogenase/oxidase, N-terminal domain"/>
    <property type="match status" value="1"/>
</dbReference>
<dbReference type="NCBIfam" id="NF045629">
    <property type="entry name" value="monooxsub_HsaA"/>
    <property type="match status" value="1"/>
</dbReference>
<dbReference type="InterPro" id="IPR037069">
    <property type="entry name" value="AcylCoA_DH/ox_N_sf"/>
</dbReference>
<dbReference type="InterPro" id="IPR050741">
    <property type="entry name" value="Acyl-CoA_dehydrogenase"/>
</dbReference>
<protein>
    <submittedName>
        <fullName evidence="5">Uncharacterized protein</fullName>
    </submittedName>
</protein>
<keyword evidence="6" id="KW-1185">Reference proteome</keyword>
<dbReference type="SUPFAM" id="SSF47203">
    <property type="entry name" value="Acyl-CoA dehydrogenase C-terminal domain-like"/>
    <property type="match status" value="1"/>
</dbReference>
<dbReference type="GO" id="GO:0050660">
    <property type="term" value="F:flavin adenine dinucleotide binding"/>
    <property type="evidence" value="ECO:0007669"/>
    <property type="project" value="InterPro"/>
</dbReference>
<dbReference type="Pfam" id="PF08028">
    <property type="entry name" value="Acyl-CoA_dh_2"/>
    <property type="match status" value="1"/>
</dbReference>